<keyword evidence="3" id="KW-1185">Reference proteome</keyword>
<evidence type="ECO:0000313" key="3">
    <source>
        <dbReference type="Proteomes" id="UP000664857"/>
    </source>
</evidence>
<dbReference type="RefSeq" id="WP_206965103.1">
    <property type="nucleotide sequence ID" value="NZ_JAFLVX010000011.1"/>
</dbReference>
<dbReference type="PROSITE" id="PS50943">
    <property type="entry name" value="HTH_CROC1"/>
    <property type="match status" value="1"/>
</dbReference>
<name>A0ABS3HR07_9ENTE</name>
<comment type="caution">
    <text evidence="2">The sequence shown here is derived from an EMBL/GenBank/DDBJ whole genome shotgun (WGS) entry which is preliminary data.</text>
</comment>
<gene>
    <name evidence="2" type="ORF">DOK76_03820</name>
</gene>
<evidence type="ECO:0000259" key="1">
    <source>
        <dbReference type="PROSITE" id="PS50943"/>
    </source>
</evidence>
<feature type="domain" description="HTH cro/C1-type" evidence="1">
    <location>
        <begin position="10"/>
        <end position="64"/>
    </location>
</feature>
<dbReference type="EMBL" id="JAFLVX010000011">
    <property type="protein sequence ID" value="MBO0476183.1"/>
    <property type="molecule type" value="Genomic_DNA"/>
</dbReference>
<organism evidence="2 3">
    <name type="scientific">Candidatus Vagococcus giribetii</name>
    <dbReference type="NCBI Taxonomy" id="2230876"/>
    <lineage>
        <taxon>Bacteria</taxon>
        <taxon>Bacillati</taxon>
        <taxon>Bacillota</taxon>
        <taxon>Bacilli</taxon>
        <taxon>Lactobacillales</taxon>
        <taxon>Enterococcaceae</taxon>
        <taxon>Vagococcus</taxon>
    </lineage>
</organism>
<dbReference type="SMART" id="SM00530">
    <property type="entry name" value="HTH_XRE"/>
    <property type="match status" value="1"/>
</dbReference>
<dbReference type="InterPro" id="IPR001387">
    <property type="entry name" value="Cro/C1-type_HTH"/>
</dbReference>
<dbReference type="CDD" id="cd00093">
    <property type="entry name" value="HTH_XRE"/>
    <property type="match status" value="1"/>
</dbReference>
<dbReference type="InterPro" id="IPR010982">
    <property type="entry name" value="Lambda_DNA-bd_dom_sf"/>
</dbReference>
<dbReference type="Proteomes" id="UP000664857">
    <property type="component" value="Unassembled WGS sequence"/>
</dbReference>
<dbReference type="SUPFAM" id="SSF47413">
    <property type="entry name" value="lambda repressor-like DNA-binding domains"/>
    <property type="match status" value="1"/>
</dbReference>
<protein>
    <submittedName>
        <fullName evidence="2">Helix-turn-helix transcriptional regulator</fullName>
    </submittedName>
</protein>
<dbReference type="Gene3D" id="1.10.260.40">
    <property type="entry name" value="lambda repressor-like DNA-binding domains"/>
    <property type="match status" value="1"/>
</dbReference>
<proteinExistence type="predicted"/>
<reference evidence="2 3" key="1">
    <citation type="submission" date="2021-03" db="EMBL/GenBank/DDBJ databases">
        <title>Enterococcal diversity collection.</title>
        <authorList>
            <person name="Gilmore M.S."/>
            <person name="Schwartzman J."/>
            <person name="Van Tyne D."/>
            <person name="Martin M."/>
            <person name="Earl A.M."/>
            <person name="Manson A.L."/>
            <person name="Straub T."/>
            <person name="Salamzade R."/>
            <person name="Saavedra J."/>
            <person name="Lebreton F."/>
            <person name="Prichula J."/>
            <person name="Schaufler K."/>
            <person name="Gaca A."/>
            <person name="Sgardioli B."/>
            <person name="Wagenaar J."/>
            <person name="Strong T."/>
        </authorList>
    </citation>
    <scope>NUCLEOTIDE SEQUENCE [LARGE SCALE GENOMIC DNA]</scope>
    <source>
        <strain evidence="2 3">DIV0080</strain>
    </source>
</reference>
<sequence length="72" mass="8152">MKIVAKTNKLKIALLIKGYSQKDFSELIPMNQASFSNFLNKRSGISSPKSKKITEILGVEFEEIFDIEEKGE</sequence>
<evidence type="ECO:0000313" key="2">
    <source>
        <dbReference type="EMBL" id="MBO0476183.1"/>
    </source>
</evidence>
<accession>A0ABS3HR07</accession>